<evidence type="ECO:0000313" key="8">
    <source>
        <dbReference type="Proteomes" id="UP000480151"/>
    </source>
</evidence>
<comment type="caution">
    <text evidence="7">The sequence shown here is derived from an EMBL/GenBank/DDBJ whole genome shotgun (WGS) entry which is preliminary data.</text>
</comment>
<dbReference type="InterPro" id="IPR050109">
    <property type="entry name" value="HTH-type_TetR-like_transc_reg"/>
</dbReference>
<protein>
    <submittedName>
        <fullName evidence="7">TetR/AcrR family transcriptional regulator</fullName>
    </submittedName>
</protein>
<dbReference type="Pfam" id="PF00440">
    <property type="entry name" value="TetR_N"/>
    <property type="match status" value="1"/>
</dbReference>
<dbReference type="PROSITE" id="PS50977">
    <property type="entry name" value="HTH_TETR_2"/>
    <property type="match status" value="1"/>
</dbReference>
<evidence type="ECO:0000259" key="6">
    <source>
        <dbReference type="PROSITE" id="PS50977"/>
    </source>
</evidence>
<dbReference type="Pfam" id="PF17918">
    <property type="entry name" value="TetR_C_15"/>
    <property type="match status" value="1"/>
</dbReference>
<feature type="DNA-binding region" description="H-T-H motif" evidence="4">
    <location>
        <begin position="44"/>
        <end position="63"/>
    </location>
</feature>
<dbReference type="PANTHER" id="PTHR30055:SF234">
    <property type="entry name" value="HTH-TYPE TRANSCRIPTIONAL REGULATOR BETI"/>
    <property type="match status" value="1"/>
</dbReference>
<keyword evidence="8" id="KW-1185">Reference proteome</keyword>
<organism evidence="7 8">
    <name type="scientific">Paenibacillus apii</name>
    <dbReference type="NCBI Taxonomy" id="1850370"/>
    <lineage>
        <taxon>Bacteria</taxon>
        <taxon>Bacillati</taxon>
        <taxon>Bacillota</taxon>
        <taxon>Bacilli</taxon>
        <taxon>Bacillales</taxon>
        <taxon>Paenibacillaceae</taxon>
        <taxon>Paenibacillus</taxon>
    </lineage>
</organism>
<dbReference type="Gene3D" id="1.10.10.60">
    <property type="entry name" value="Homeodomain-like"/>
    <property type="match status" value="1"/>
</dbReference>
<dbReference type="Gene3D" id="1.10.357.10">
    <property type="entry name" value="Tetracycline Repressor, domain 2"/>
    <property type="match status" value="1"/>
</dbReference>
<accession>A0A6M1PS64</accession>
<dbReference type="PANTHER" id="PTHR30055">
    <property type="entry name" value="HTH-TYPE TRANSCRIPTIONAL REGULATOR RUTR"/>
    <property type="match status" value="1"/>
</dbReference>
<feature type="region of interest" description="Disordered" evidence="5">
    <location>
        <begin position="1"/>
        <end position="21"/>
    </location>
</feature>
<keyword evidence="1" id="KW-0805">Transcription regulation</keyword>
<sequence>MNETEEQLADKTRKPRQDRSIKTKEAIVQAAAELFSEKGYHRTNTKQIAAAAGVSTGSFYSYFTDKRDVFLDVLKIHSEAMQSHVDATVAQLSARQSDKRTVISHMIDSLIQSHAPYISYHRELSAMMLADEGIKEMLESQYDTGRRKTVEFLKLSEQELCVSDLEAAAVVVFESVSSVVDRIVFFGGSVSADRIKAELADMLCLYLFGEK</sequence>
<dbReference type="GO" id="GO:0000976">
    <property type="term" value="F:transcription cis-regulatory region binding"/>
    <property type="evidence" value="ECO:0007669"/>
    <property type="project" value="TreeGrafter"/>
</dbReference>
<dbReference type="Proteomes" id="UP000480151">
    <property type="component" value="Unassembled WGS sequence"/>
</dbReference>
<dbReference type="PRINTS" id="PR00455">
    <property type="entry name" value="HTHTETR"/>
</dbReference>
<reference evidence="7 8" key="1">
    <citation type="submission" date="2020-02" db="EMBL/GenBank/DDBJ databases">
        <authorList>
            <person name="Gao J."/>
            <person name="Sun J."/>
        </authorList>
    </citation>
    <scope>NUCLEOTIDE SEQUENCE [LARGE SCALE GENOMIC DNA]</scope>
    <source>
        <strain evidence="7 8">7124</strain>
    </source>
</reference>
<dbReference type="AlphaFoldDB" id="A0A6M1PS64"/>
<keyword evidence="3" id="KW-0804">Transcription</keyword>
<evidence type="ECO:0000256" key="3">
    <source>
        <dbReference type="ARBA" id="ARBA00023163"/>
    </source>
</evidence>
<dbReference type="InterPro" id="IPR009057">
    <property type="entry name" value="Homeodomain-like_sf"/>
</dbReference>
<evidence type="ECO:0000256" key="2">
    <source>
        <dbReference type="ARBA" id="ARBA00023125"/>
    </source>
</evidence>
<dbReference type="EMBL" id="JAAKGU010000012">
    <property type="protein sequence ID" value="NGM84905.1"/>
    <property type="molecule type" value="Genomic_DNA"/>
</dbReference>
<evidence type="ECO:0000256" key="1">
    <source>
        <dbReference type="ARBA" id="ARBA00023015"/>
    </source>
</evidence>
<evidence type="ECO:0000256" key="4">
    <source>
        <dbReference type="PROSITE-ProRule" id="PRU00335"/>
    </source>
</evidence>
<evidence type="ECO:0000256" key="5">
    <source>
        <dbReference type="SAM" id="MobiDB-lite"/>
    </source>
</evidence>
<keyword evidence="2 4" id="KW-0238">DNA-binding</keyword>
<evidence type="ECO:0000313" key="7">
    <source>
        <dbReference type="EMBL" id="NGM84905.1"/>
    </source>
</evidence>
<dbReference type="InterPro" id="IPR001647">
    <property type="entry name" value="HTH_TetR"/>
</dbReference>
<name>A0A6M1PS64_9BACL</name>
<feature type="domain" description="HTH tetR-type" evidence="6">
    <location>
        <begin position="21"/>
        <end position="81"/>
    </location>
</feature>
<dbReference type="InterPro" id="IPR041669">
    <property type="entry name" value="TetR_C_15"/>
</dbReference>
<dbReference type="RefSeq" id="WP_165102432.1">
    <property type="nucleotide sequence ID" value="NZ_JAAKGU010000012.1"/>
</dbReference>
<proteinExistence type="predicted"/>
<dbReference type="GO" id="GO:0003700">
    <property type="term" value="F:DNA-binding transcription factor activity"/>
    <property type="evidence" value="ECO:0007669"/>
    <property type="project" value="TreeGrafter"/>
</dbReference>
<gene>
    <name evidence="7" type="ORF">G5B47_21105</name>
</gene>
<dbReference type="SUPFAM" id="SSF46689">
    <property type="entry name" value="Homeodomain-like"/>
    <property type="match status" value="1"/>
</dbReference>
<feature type="compositionally biased region" description="Basic and acidic residues" evidence="5">
    <location>
        <begin position="8"/>
        <end position="21"/>
    </location>
</feature>